<gene>
    <name evidence="2" type="ORF">DICSQDRAFT_67288</name>
</gene>
<name>R7SRC9_DICSQ</name>
<dbReference type="KEGG" id="dsq:DICSQDRAFT_67288"/>
<evidence type="ECO:0000313" key="3">
    <source>
        <dbReference type="Proteomes" id="UP000053319"/>
    </source>
</evidence>
<evidence type="ECO:0000313" key="2">
    <source>
        <dbReference type="EMBL" id="EJF58310.1"/>
    </source>
</evidence>
<dbReference type="InterPro" id="IPR010730">
    <property type="entry name" value="HET"/>
</dbReference>
<organism evidence="2 3">
    <name type="scientific">Dichomitus squalens (strain LYAD-421)</name>
    <name type="common">Western red white-rot fungus</name>
    <dbReference type="NCBI Taxonomy" id="732165"/>
    <lineage>
        <taxon>Eukaryota</taxon>
        <taxon>Fungi</taxon>
        <taxon>Dikarya</taxon>
        <taxon>Basidiomycota</taxon>
        <taxon>Agaricomycotina</taxon>
        <taxon>Agaricomycetes</taxon>
        <taxon>Polyporales</taxon>
        <taxon>Polyporaceae</taxon>
        <taxon>Dichomitus</taxon>
    </lineage>
</organism>
<dbReference type="RefSeq" id="XP_007368990.1">
    <property type="nucleotide sequence ID" value="XM_007368928.1"/>
</dbReference>
<dbReference type="PANTHER" id="PTHR10622">
    <property type="entry name" value="HET DOMAIN-CONTAINING PROTEIN"/>
    <property type="match status" value="1"/>
</dbReference>
<protein>
    <submittedName>
        <fullName evidence="2">HET-domain-containing protein</fullName>
    </submittedName>
</protein>
<proteinExistence type="predicted"/>
<dbReference type="PANTHER" id="PTHR10622:SF10">
    <property type="entry name" value="HET DOMAIN-CONTAINING PROTEIN"/>
    <property type="match status" value="1"/>
</dbReference>
<sequence>MRLLDTRTGQFVEKDPRETRYAILSHTWDKVEQTYQDILDIQTSLSLKVREACAVARASSFQYIWINSGCIDKTSSSELSEAINLMYQWYAYAEVCYAYLSDVPSDEDPRAWLSRFRRSRWYERGWTLQELIATLTVTCLSKDWKVIGSKHSLSDIVEEITGIPEEALLHTRALDSFSVAQRRTTRVEDRAYSLLGIFC</sequence>
<dbReference type="Pfam" id="PF06985">
    <property type="entry name" value="HET"/>
    <property type="match status" value="1"/>
</dbReference>
<dbReference type="AlphaFoldDB" id="R7SRC9"/>
<evidence type="ECO:0000259" key="1">
    <source>
        <dbReference type="Pfam" id="PF06985"/>
    </source>
</evidence>
<feature type="domain" description="Heterokaryon incompatibility" evidence="1">
    <location>
        <begin position="21"/>
        <end position="107"/>
    </location>
</feature>
<reference evidence="2 3" key="1">
    <citation type="journal article" date="2012" name="Science">
        <title>The Paleozoic origin of enzymatic lignin decomposition reconstructed from 31 fungal genomes.</title>
        <authorList>
            <person name="Floudas D."/>
            <person name="Binder M."/>
            <person name="Riley R."/>
            <person name="Barry K."/>
            <person name="Blanchette R.A."/>
            <person name="Henrissat B."/>
            <person name="Martinez A.T."/>
            <person name="Otillar R."/>
            <person name="Spatafora J.W."/>
            <person name="Yadav J.S."/>
            <person name="Aerts A."/>
            <person name="Benoit I."/>
            <person name="Boyd A."/>
            <person name="Carlson A."/>
            <person name="Copeland A."/>
            <person name="Coutinho P.M."/>
            <person name="de Vries R.P."/>
            <person name="Ferreira P."/>
            <person name="Findley K."/>
            <person name="Foster B."/>
            <person name="Gaskell J."/>
            <person name="Glotzer D."/>
            <person name="Gorecki P."/>
            <person name="Heitman J."/>
            <person name="Hesse C."/>
            <person name="Hori C."/>
            <person name="Igarashi K."/>
            <person name="Jurgens J.A."/>
            <person name="Kallen N."/>
            <person name="Kersten P."/>
            <person name="Kohler A."/>
            <person name="Kuees U."/>
            <person name="Kumar T.K.A."/>
            <person name="Kuo A."/>
            <person name="LaButti K."/>
            <person name="Larrondo L.F."/>
            <person name="Lindquist E."/>
            <person name="Ling A."/>
            <person name="Lombard V."/>
            <person name="Lucas S."/>
            <person name="Lundell T."/>
            <person name="Martin R."/>
            <person name="McLaughlin D.J."/>
            <person name="Morgenstern I."/>
            <person name="Morin E."/>
            <person name="Murat C."/>
            <person name="Nagy L.G."/>
            <person name="Nolan M."/>
            <person name="Ohm R.A."/>
            <person name="Patyshakuliyeva A."/>
            <person name="Rokas A."/>
            <person name="Ruiz-Duenas F.J."/>
            <person name="Sabat G."/>
            <person name="Salamov A."/>
            <person name="Samejima M."/>
            <person name="Schmutz J."/>
            <person name="Slot J.C."/>
            <person name="St John F."/>
            <person name="Stenlid J."/>
            <person name="Sun H."/>
            <person name="Sun S."/>
            <person name="Syed K."/>
            <person name="Tsang A."/>
            <person name="Wiebenga A."/>
            <person name="Young D."/>
            <person name="Pisabarro A."/>
            <person name="Eastwood D.C."/>
            <person name="Martin F."/>
            <person name="Cullen D."/>
            <person name="Grigoriev I.V."/>
            <person name="Hibbett D.S."/>
        </authorList>
    </citation>
    <scope>NUCLEOTIDE SEQUENCE [LARGE SCALE GENOMIC DNA]</scope>
    <source>
        <strain evidence="2 3">LYAD-421 SS1</strain>
    </source>
</reference>
<dbReference type="GeneID" id="18843514"/>
<dbReference type="Proteomes" id="UP000053319">
    <property type="component" value="Unassembled WGS sequence"/>
</dbReference>
<dbReference type="HOGENOM" id="CLU_000288_138_0_1"/>
<accession>R7SRC9</accession>
<dbReference type="EMBL" id="JH719437">
    <property type="protein sequence ID" value="EJF58310.1"/>
    <property type="molecule type" value="Genomic_DNA"/>
</dbReference>